<name>A0AC11EBI4_SHEEP</name>
<reference evidence="1" key="3">
    <citation type="submission" date="2025-09" db="UniProtKB">
        <authorList>
            <consortium name="Ensembl"/>
        </authorList>
    </citation>
    <scope>IDENTIFICATION</scope>
</reference>
<evidence type="ECO:0000313" key="1">
    <source>
        <dbReference type="Ensembl" id="ENSOARP00020055498.1"/>
    </source>
</evidence>
<dbReference type="Ensembl" id="ENSOART00020057591.1">
    <property type="protein sequence ID" value="ENSOARP00020055498.1"/>
    <property type="gene ID" value="ENSOARG00020025704.2"/>
</dbReference>
<proteinExistence type="predicted"/>
<protein>
    <submittedName>
        <fullName evidence="1">LRR binding FLII interacting protein 2</fullName>
    </submittedName>
</protein>
<sequence length="392" mass="43537">MGTPGSGRKRTPVKDRFSAEDEALSSIAREAEARLAAKRAARAEARDIRMRELERQQKELDEKSDKQYAENYTRPSSRNSASATTPLSGNSSRRGSGDTSSLIDPDTSLSELRDIYDLKDQIQDVEGRYMQGLKELKESLSEVEEKYKKAMVSNAQLDNEKNNLIYQVDTLKDVIEEQEEQMAEFYRENEEKSKELERQKHMCSVLQHKMDELKEGLRQRDELIEKHGLVIIPDGTPNGDIHQEPAVGAITVVSQEAAQVLESAGEGPLDVRLRKLAGEKEELLSQIRKLKLQLEEERQKCPRSDGTAGDLAELQNGSDLQLIEMQSEAGPARSPGWAVLGLLEPVVPKLSPQVGQKSCPSRSQTESRLPAGVLPGWGSPLLGGMISRTSCS</sequence>
<gene>
    <name evidence="1" type="primary">LRRFIP2</name>
</gene>
<organism evidence="1">
    <name type="scientific">Ovis aries</name>
    <name type="common">Sheep</name>
    <dbReference type="NCBI Taxonomy" id="9940"/>
    <lineage>
        <taxon>Eukaryota</taxon>
        <taxon>Metazoa</taxon>
        <taxon>Chordata</taxon>
        <taxon>Craniata</taxon>
        <taxon>Vertebrata</taxon>
        <taxon>Euteleostomi</taxon>
        <taxon>Mammalia</taxon>
        <taxon>Eutheria</taxon>
        <taxon>Laurasiatheria</taxon>
        <taxon>Artiodactyla</taxon>
        <taxon>Ruminantia</taxon>
        <taxon>Pecora</taxon>
        <taxon>Bovidae</taxon>
        <taxon>Caprinae</taxon>
        <taxon>Ovis</taxon>
    </lineage>
</organism>
<accession>A0AC11EBI4</accession>
<reference evidence="1" key="1">
    <citation type="submission" date="2020-11" db="EMBL/GenBank/DDBJ databases">
        <authorList>
            <person name="Davenport K.M."/>
            <person name="Bickhart D.M."/>
            <person name="Smith T.P.L."/>
            <person name="Murdoch B.M."/>
            <person name="Rosen B.D."/>
        </authorList>
    </citation>
    <scope>NUCLEOTIDE SEQUENCE [LARGE SCALE GENOMIC DNA]</scope>
    <source>
        <strain evidence="1">OAR_USU_Benz2616</strain>
    </source>
</reference>
<reference evidence="1" key="2">
    <citation type="submission" date="2025-08" db="UniProtKB">
        <authorList>
            <consortium name="Ensembl"/>
        </authorList>
    </citation>
    <scope>IDENTIFICATION</scope>
</reference>